<comment type="caution">
    <text evidence="2">The sequence shown here is derived from an EMBL/GenBank/DDBJ whole genome shotgun (WGS) entry which is preliminary data.</text>
</comment>
<evidence type="ECO:0000313" key="2">
    <source>
        <dbReference type="EMBL" id="MBC6112446.1"/>
    </source>
</evidence>
<dbReference type="Gene3D" id="3.40.50.720">
    <property type="entry name" value="NAD(P)-binding Rossmann-like Domain"/>
    <property type="match status" value="1"/>
</dbReference>
<dbReference type="InterPro" id="IPR035985">
    <property type="entry name" value="Ubiquitin-activating_enz"/>
</dbReference>
<dbReference type="PANTHER" id="PTHR10953:SF247">
    <property type="entry name" value="SLL6053 PROTEIN"/>
    <property type="match status" value="1"/>
</dbReference>
<dbReference type="CDD" id="cd01483">
    <property type="entry name" value="E1_enzyme_family"/>
    <property type="match status" value="1"/>
</dbReference>
<organism evidence="2 3">
    <name type="scientific">Pedobacter fastidiosus</name>
    <dbReference type="NCBI Taxonomy" id="2765361"/>
    <lineage>
        <taxon>Bacteria</taxon>
        <taxon>Pseudomonadati</taxon>
        <taxon>Bacteroidota</taxon>
        <taxon>Sphingobacteriia</taxon>
        <taxon>Sphingobacteriales</taxon>
        <taxon>Sphingobacteriaceae</taxon>
        <taxon>Pedobacter</taxon>
    </lineage>
</organism>
<dbReference type="SUPFAM" id="SSF69572">
    <property type="entry name" value="Activating enzymes of the ubiquitin-like proteins"/>
    <property type="match status" value="1"/>
</dbReference>
<evidence type="ECO:0000313" key="3">
    <source>
        <dbReference type="Proteomes" id="UP000652755"/>
    </source>
</evidence>
<keyword evidence="3" id="KW-1185">Reference proteome</keyword>
<accession>A0ABR7KWL4</accession>
<dbReference type="PANTHER" id="PTHR10953">
    <property type="entry name" value="UBIQUITIN-ACTIVATING ENZYME E1"/>
    <property type="match status" value="1"/>
</dbReference>
<name>A0ABR7KWL4_9SPHI</name>
<evidence type="ECO:0000259" key="1">
    <source>
        <dbReference type="Pfam" id="PF00899"/>
    </source>
</evidence>
<dbReference type="InterPro" id="IPR045886">
    <property type="entry name" value="ThiF/MoeB/HesA"/>
</dbReference>
<dbReference type="NCBIfam" id="TIGR03736">
    <property type="entry name" value="PRTRC_ThiF"/>
    <property type="match status" value="1"/>
</dbReference>
<dbReference type="Proteomes" id="UP000652755">
    <property type="component" value="Unassembled WGS sequence"/>
</dbReference>
<sequence>MKTIKEKIHIVAPYLLNPTNAVSVNLIGAGGTGSQLLTALARMNYALNSLGHAGLQVTVFDPDQVENANLGRQLFCGHEVGMNKAVAICNRVNRFFGTNWKGIAGKFMYENEDDRKNQFMANITLSCVDTVQSRLEIGEVLTKHSNCQRKRDSPMYWMDFGNTKDAGQVLLCSMRNIIQPISNTFETVSALPAFLSEFEALGIAETNEPSCSLAQALGRQDLFINSSLANLGASLLWSMFREGLIKYRGFYHNLKDFKTQPIRL</sequence>
<dbReference type="Pfam" id="PF00899">
    <property type="entry name" value="ThiF"/>
    <property type="match status" value="1"/>
</dbReference>
<feature type="domain" description="THIF-type NAD/FAD binding fold" evidence="1">
    <location>
        <begin position="21"/>
        <end position="140"/>
    </location>
</feature>
<protein>
    <submittedName>
        <fullName evidence="2">PRTRC system ThiF family protein</fullName>
    </submittedName>
</protein>
<dbReference type="InterPro" id="IPR000594">
    <property type="entry name" value="ThiF_NAD_FAD-bd"/>
</dbReference>
<reference evidence="2 3" key="1">
    <citation type="submission" date="2020-08" db="EMBL/GenBank/DDBJ databases">
        <authorList>
            <person name="Sun Q."/>
            <person name="Inoue M."/>
        </authorList>
    </citation>
    <scope>NUCLEOTIDE SEQUENCE [LARGE SCALE GENOMIC DNA]</scope>
    <source>
        <strain evidence="2 3">CCM 8938</strain>
    </source>
</reference>
<dbReference type="EMBL" id="JACRYL010000021">
    <property type="protein sequence ID" value="MBC6112446.1"/>
    <property type="molecule type" value="Genomic_DNA"/>
</dbReference>
<dbReference type="InterPro" id="IPR022500">
    <property type="entry name" value="PRTRC_ThiF"/>
</dbReference>
<dbReference type="RefSeq" id="WP_187072869.1">
    <property type="nucleotide sequence ID" value="NZ_JACRYL010000021.1"/>
</dbReference>
<gene>
    <name evidence="2" type="ORF">H7U22_18640</name>
</gene>
<proteinExistence type="predicted"/>